<feature type="region of interest" description="Disordered" evidence="4">
    <location>
        <begin position="340"/>
        <end position="443"/>
    </location>
</feature>
<feature type="region of interest" description="Disordered" evidence="4">
    <location>
        <begin position="457"/>
        <end position="516"/>
    </location>
</feature>
<dbReference type="InterPro" id="IPR001680">
    <property type="entry name" value="WD40_rpt"/>
</dbReference>
<dbReference type="InterPro" id="IPR019775">
    <property type="entry name" value="WD40_repeat_CS"/>
</dbReference>
<dbReference type="GeneID" id="108626032"/>
<feature type="compositionally biased region" description="Basic and acidic residues" evidence="4">
    <location>
        <begin position="341"/>
        <end position="351"/>
    </location>
</feature>
<dbReference type="KEGG" id="ccal:108626032"/>
<evidence type="ECO:0000256" key="2">
    <source>
        <dbReference type="ARBA" id="ARBA00022737"/>
    </source>
</evidence>
<dbReference type="InterPro" id="IPR036322">
    <property type="entry name" value="WD40_repeat_dom_sf"/>
</dbReference>
<evidence type="ECO:0000256" key="1">
    <source>
        <dbReference type="ARBA" id="ARBA00022574"/>
    </source>
</evidence>
<dbReference type="Pfam" id="PF00400">
    <property type="entry name" value="WD40"/>
    <property type="match status" value="3"/>
</dbReference>
<feature type="compositionally biased region" description="Basic and acidic residues" evidence="4">
    <location>
        <begin position="1114"/>
        <end position="1130"/>
    </location>
</feature>
<feature type="region of interest" description="Disordered" evidence="4">
    <location>
        <begin position="1394"/>
        <end position="1418"/>
    </location>
</feature>
<feature type="compositionally biased region" description="Basic and acidic residues" evidence="4">
    <location>
        <begin position="361"/>
        <end position="381"/>
    </location>
</feature>
<feature type="compositionally biased region" description="Basic residues" evidence="4">
    <location>
        <begin position="1276"/>
        <end position="1285"/>
    </location>
</feature>
<feature type="compositionally biased region" description="Basic and acidic residues" evidence="4">
    <location>
        <begin position="475"/>
        <end position="484"/>
    </location>
</feature>
<feature type="region of interest" description="Disordered" evidence="4">
    <location>
        <begin position="1109"/>
        <end position="1156"/>
    </location>
</feature>
<feature type="compositionally biased region" description="Polar residues" evidence="4">
    <location>
        <begin position="1"/>
        <end position="12"/>
    </location>
</feature>
<sequence>MKKLRSSQNSGWTYDPIEGKTESRGMLSMRKKNNQNETNLRLIGKKSSGHEANFQNSDSDHYSENSISISNTNDNEKLKSIGGKRSTDLSNTASKSMDIVVDIHQKPLDIKEKTTEKKLPSLSSKEFENRKVFSKTNTIRQKRVERPRLLSIKQQNFQQEDVDSLDLIEEFKVSPTNTVKRIETSRNNKTMKNSDQSSVEEKLQSRRQWAAPKEQENDLKKPARKRWSKDTTVIRLPEARSNSWTVASPRSPVIKDLEQSSSKQDTYAFDNAAFDSENEEIMRIETDHNRKDTRIEMKEIGHETSQVELLNFVSSQDSPSNETFKETVITIEDLNESADLFENRDRNETSNRRYSNVSSSKNRESINKRENIVEENGKSISDDSNTVQSLEEITARSEYHSSEGSMNNAGSLISKRSKEHKKYSKGRSVSLTEDESNDFDKSHLSLSGRSVITSDDDFDEKKLRSSSVKTQRSTYTEREPETRQKKEKRRKTRKDLTSTRSPDSVNDDDDSKKKKKKKKSKRVKYISVTIHRTDMLEIDYVTKHPMVKIHIVNAENGKYLKNESGTSTRLQPIITAKFDFKENKSIIPVWEEELVFEHDFDDLLKKDNEQVVILFEIVDLLSFAEASFNYDKFGHEGCWYKVAWAFLKPVGRNNTVHVDKKVRLQLYKPRRNSQKFERFHTCEVYTWWKSNIREKYPSSLFVTVTSIDPPKLEPVFYRQLSLHELSNTRNEMQGSTTRASDTLNFPKWTRLAAQSCKVPNEILFETDTSENGCFYVAFSSDGKYLACSLSEEHDYPIVVYEVEAKKIHVRFSGHKTFIYSLNWSNNDNYLLSVSSDQTARIWDVQNQIVQHIEMMPHPSYVYCGKFDPENASIVATGCYDRIARIWVRDKKLKNRDLSQELEGHEGYVNSMYFQKNSNLLTADSVGVIIIWMLKRGRKLSSRKEWHISRKIKVREIDGVIINTIVLHPLESRLLVHSRNNGLSMLDLATGVVLQKYNELNNQRIQSTACISPCGSLILCGGEDSSLNVWNLETGSLLAKYTFHRNYRAVTCVDYHPYDHVLAFSTFGSPSSVRVLKFNKDVTGEVVGLKIITDVETTVNSGDISMRFLNTSATPEEKSRSIDKNDSEIPKGRNLQSNRSHNSSHLRSTDNTFSDEEKYSNAKMKLKRLNEAGQTLKNRSANRLYNIIEKIDRILSNTSRSSGDIELGRNLGSLQESSEGKTLTSLNEGVGERRWKPRIFSIEDQSNSYLESSTTCSDKHELIECHPLHDRKSTDRNRKKRSRSAKQIRNSNVSVDDLPKTFSDSAANYQKNKVYDEITNSSSDENIVSNFIIDNRKSVDRRHNRFRKNTSNSSDSTGTYIIEKKETGNDGILNSTENCLDVGVKHFGSDSSVRSNATFTFENERPIPKPRRKSKSSLK</sequence>
<feature type="compositionally biased region" description="Polar residues" evidence="4">
    <location>
        <begin position="187"/>
        <end position="197"/>
    </location>
</feature>
<keyword evidence="1 3" id="KW-0853">WD repeat</keyword>
<dbReference type="PANTHER" id="PTHR44499:SF1">
    <property type="entry name" value="JOUBERIN"/>
    <property type="match status" value="1"/>
</dbReference>
<feature type="region of interest" description="Disordered" evidence="4">
    <location>
        <begin position="182"/>
        <end position="230"/>
    </location>
</feature>
<evidence type="ECO:0000256" key="3">
    <source>
        <dbReference type="PROSITE-ProRule" id="PRU00221"/>
    </source>
</evidence>
<feature type="repeat" description="WD" evidence="3">
    <location>
        <begin position="1011"/>
        <end position="1039"/>
    </location>
</feature>
<name>A0AAJ7N7U5_9HYME</name>
<dbReference type="PROSITE" id="PS50082">
    <property type="entry name" value="WD_REPEATS_2"/>
    <property type="match status" value="3"/>
</dbReference>
<feature type="compositionally biased region" description="Basic residues" evidence="4">
    <location>
        <begin position="415"/>
        <end position="425"/>
    </location>
</feature>
<proteinExistence type="predicted"/>
<accession>A0AAJ7N7U5</accession>
<feature type="repeat" description="WD" evidence="3">
    <location>
        <begin position="811"/>
        <end position="846"/>
    </location>
</feature>
<dbReference type="SUPFAM" id="SSF50978">
    <property type="entry name" value="WD40 repeat-like"/>
    <property type="match status" value="1"/>
</dbReference>
<dbReference type="SMART" id="SM00320">
    <property type="entry name" value="WD40"/>
    <property type="match status" value="6"/>
</dbReference>
<dbReference type="Proteomes" id="UP000694925">
    <property type="component" value="Unplaced"/>
</dbReference>
<dbReference type="GO" id="GO:0044458">
    <property type="term" value="P:motile cilium assembly"/>
    <property type="evidence" value="ECO:0007669"/>
    <property type="project" value="TreeGrafter"/>
</dbReference>
<feature type="compositionally biased region" description="Polar residues" evidence="4">
    <location>
        <begin position="64"/>
        <end position="73"/>
    </location>
</feature>
<feature type="compositionally biased region" description="Polar residues" evidence="4">
    <location>
        <begin position="382"/>
        <end position="391"/>
    </location>
</feature>
<feature type="compositionally biased region" description="Basic and acidic residues" evidence="4">
    <location>
        <begin position="1266"/>
        <end position="1275"/>
    </location>
</feature>
<evidence type="ECO:0000313" key="6">
    <source>
        <dbReference type="RefSeq" id="XP_017881921.1"/>
    </source>
</evidence>
<feature type="region of interest" description="Disordered" evidence="4">
    <location>
        <begin position="1266"/>
        <end position="1302"/>
    </location>
</feature>
<feature type="compositionally biased region" description="Low complexity" evidence="4">
    <location>
        <begin position="1132"/>
        <end position="1145"/>
    </location>
</feature>
<dbReference type="PROSITE" id="PS00678">
    <property type="entry name" value="WD_REPEATS_1"/>
    <property type="match status" value="1"/>
</dbReference>
<organism evidence="5 6">
    <name type="scientific">Ceratina calcarata</name>
    <dbReference type="NCBI Taxonomy" id="156304"/>
    <lineage>
        <taxon>Eukaryota</taxon>
        <taxon>Metazoa</taxon>
        <taxon>Ecdysozoa</taxon>
        <taxon>Arthropoda</taxon>
        <taxon>Hexapoda</taxon>
        <taxon>Insecta</taxon>
        <taxon>Pterygota</taxon>
        <taxon>Neoptera</taxon>
        <taxon>Endopterygota</taxon>
        <taxon>Hymenoptera</taxon>
        <taxon>Apocrita</taxon>
        <taxon>Aculeata</taxon>
        <taxon>Apoidea</taxon>
        <taxon>Anthophila</taxon>
        <taxon>Apidae</taxon>
        <taxon>Ceratina</taxon>
        <taxon>Zadontomerus</taxon>
    </lineage>
</organism>
<dbReference type="Gene3D" id="2.130.10.10">
    <property type="entry name" value="YVTN repeat-like/Quinoprotein amine dehydrogenase"/>
    <property type="match status" value="1"/>
</dbReference>
<protein>
    <submittedName>
        <fullName evidence="6">Jouberin-like</fullName>
    </submittedName>
</protein>
<reference evidence="6" key="1">
    <citation type="submission" date="2025-08" db="UniProtKB">
        <authorList>
            <consortium name="RefSeq"/>
        </authorList>
    </citation>
    <scope>IDENTIFICATION</scope>
    <source>
        <tissue evidence="6">Whole body</tissue>
    </source>
</reference>
<dbReference type="InterPro" id="IPR015943">
    <property type="entry name" value="WD40/YVTN_repeat-like_dom_sf"/>
</dbReference>
<dbReference type="GO" id="GO:0036064">
    <property type="term" value="C:ciliary basal body"/>
    <property type="evidence" value="ECO:0007669"/>
    <property type="project" value="TreeGrafter"/>
</dbReference>
<keyword evidence="2" id="KW-0677">Repeat</keyword>
<dbReference type="RefSeq" id="XP_017881921.1">
    <property type="nucleotide sequence ID" value="XM_018026432.2"/>
</dbReference>
<keyword evidence="5" id="KW-1185">Reference proteome</keyword>
<feature type="compositionally biased region" description="Polar residues" evidence="4">
    <location>
        <begin position="402"/>
        <end position="411"/>
    </location>
</feature>
<feature type="compositionally biased region" description="Basic residues" evidence="4">
    <location>
        <begin position="1407"/>
        <end position="1418"/>
    </location>
</feature>
<feature type="region of interest" description="Disordered" evidence="4">
    <location>
        <begin position="1"/>
        <end position="96"/>
    </location>
</feature>
<feature type="compositionally biased region" description="Polar residues" evidence="4">
    <location>
        <begin position="465"/>
        <end position="474"/>
    </location>
</feature>
<evidence type="ECO:0000256" key="4">
    <source>
        <dbReference type="SAM" id="MobiDB-lite"/>
    </source>
</evidence>
<gene>
    <name evidence="6" type="primary">LOC108626032</name>
</gene>
<evidence type="ECO:0000313" key="5">
    <source>
        <dbReference type="Proteomes" id="UP000694925"/>
    </source>
</evidence>
<dbReference type="PANTHER" id="PTHR44499">
    <property type="entry name" value="JOUBERIN"/>
    <property type="match status" value="1"/>
</dbReference>
<dbReference type="PROSITE" id="PS50294">
    <property type="entry name" value="WD_REPEATS_REGION"/>
    <property type="match status" value="1"/>
</dbReference>
<dbReference type="InterPro" id="IPR052803">
    <property type="entry name" value="Cilium-Associated_Jouberin"/>
</dbReference>
<feature type="repeat" description="WD" evidence="3">
    <location>
        <begin position="901"/>
        <end position="941"/>
    </location>
</feature>